<organism evidence="4 5">
    <name type="scientific">Terasakiispira papahanaumokuakeensis</name>
    <dbReference type="NCBI Taxonomy" id="197479"/>
    <lineage>
        <taxon>Bacteria</taxon>
        <taxon>Pseudomonadati</taxon>
        <taxon>Pseudomonadota</taxon>
        <taxon>Gammaproteobacteria</taxon>
        <taxon>Oceanospirillales</taxon>
        <taxon>Terasakiispira</taxon>
    </lineage>
</organism>
<keyword evidence="5" id="KW-1185">Reference proteome</keyword>
<protein>
    <recommendedName>
        <fullName evidence="3">CBS domain-containing protein</fullName>
    </recommendedName>
</protein>
<dbReference type="InterPro" id="IPR051257">
    <property type="entry name" value="Diverse_CBS-Domain"/>
</dbReference>
<dbReference type="InterPro" id="IPR000644">
    <property type="entry name" value="CBS_dom"/>
</dbReference>
<dbReference type="OrthoDB" id="9802114at2"/>
<proteinExistence type="predicted"/>
<feature type="domain" description="CBS" evidence="3">
    <location>
        <begin position="23"/>
        <end position="79"/>
    </location>
</feature>
<dbReference type="Gene3D" id="3.10.580.10">
    <property type="entry name" value="CBS-domain"/>
    <property type="match status" value="1"/>
</dbReference>
<dbReference type="AlphaFoldDB" id="A0A1E2VA69"/>
<dbReference type="RefSeq" id="WP_068998561.1">
    <property type="nucleotide sequence ID" value="NZ_MDTQ01000001.1"/>
</dbReference>
<comment type="caution">
    <text evidence="4">The sequence shown here is derived from an EMBL/GenBank/DDBJ whole genome shotgun (WGS) entry which is preliminary data.</text>
</comment>
<accession>A0A1E2VA69</accession>
<evidence type="ECO:0000256" key="1">
    <source>
        <dbReference type="ARBA" id="ARBA00023122"/>
    </source>
</evidence>
<evidence type="ECO:0000256" key="2">
    <source>
        <dbReference type="PROSITE-ProRule" id="PRU00703"/>
    </source>
</evidence>
<evidence type="ECO:0000313" key="4">
    <source>
        <dbReference type="EMBL" id="ODC03919.1"/>
    </source>
</evidence>
<reference evidence="4 5" key="1">
    <citation type="submission" date="2016-08" db="EMBL/GenBank/DDBJ databases">
        <authorList>
            <person name="Seilhamer J.J."/>
        </authorList>
    </citation>
    <scope>NUCLEOTIDE SEQUENCE [LARGE SCALE GENOMIC DNA]</scope>
    <source>
        <strain evidence="4 5">PH27A</strain>
    </source>
</reference>
<evidence type="ECO:0000259" key="3">
    <source>
        <dbReference type="PROSITE" id="PS51371"/>
    </source>
</evidence>
<sequence>MTTATEASTSQVPASPSTVADIMVPDVVTLRLEQTLHDGHELMRDHQIRHVPVLDSQGLLVGLLNQKAVLREALRIADEYGTHRLSHYLKQVPLTDVINRDFPQLSADTPLTEAGQLLLARKQGALPILDDGRLVGIVSSVDFVRLAMRLLEPSID</sequence>
<dbReference type="SMART" id="SM00116">
    <property type="entry name" value="CBS"/>
    <property type="match status" value="2"/>
</dbReference>
<dbReference type="InterPro" id="IPR046342">
    <property type="entry name" value="CBS_dom_sf"/>
</dbReference>
<dbReference type="PROSITE" id="PS51371">
    <property type="entry name" value="CBS"/>
    <property type="match status" value="2"/>
</dbReference>
<dbReference type="EMBL" id="MDTQ01000001">
    <property type="protein sequence ID" value="ODC03919.1"/>
    <property type="molecule type" value="Genomic_DNA"/>
</dbReference>
<gene>
    <name evidence="4" type="ORF">BFW38_10585</name>
</gene>
<evidence type="ECO:0000313" key="5">
    <source>
        <dbReference type="Proteomes" id="UP000094291"/>
    </source>
</evidence>
<dbReference type="Proteomes" id="UP000094291">
    <property type="component" value="Unassembled WGS sequence"/>
</dbReference>
<name>A0A1E2VA69_9GAMM</name>
<dbReference type="PANTHER" id="PTHR43080">
    <property type="entry name" value="CBS DOMAIN-CONTAINING PROTEIN CBSX3, MITOCHONDRIAL"/>
    <property type="match status" value="1"/>
</dbReference>
<dbReference type="PANTHER" id="PTHR43080:SF2">
    <property type="entry name" value="CBS DOMAIN-CONTAINING PROTEIN"/>
    <property type="match status" value="1"/>
</dbReference>
<dbReference type="Pfam" id="PF00571">
    <property type="entry name" value="CBS"/>
    <property type="match status" value="2"/>
</dbReference>
<dbReference type="SUPFAM" id="SSF54631">
    <property type="entry name" value="CBS-domain pair"/>
    <property type="match status" value="1"/>
</dbReference>
<feature type="domain" description="CBS" evidence="3">
    <location>
        <begin position="98"/>
        <end position="156"/>
    </location>
</feature>
<dbReference type="STRING" id="197479.BFW38_10585"/>
<keyword evidence="1 2" id="KW-0129">CBS domain</keyword>